<name>A0A0J7XIS3_9SPHN</name>
<reference evidence="8 9" key="1">
    <citation type="journal article" date="2015" name="G3 (Bethesda)">
        <title>Insights into Ongoing Evolution of the Hexachlorocyclohexane Catabolic Pathway from Comparative Genomics of Ten Sphingomonadaceae Strains.</title>
        <authorList>
            <person name="Pearce S.L."/>
            <person name="Oakeshott J.G."/>
            <person name="Pandey G."/>
        </authorList>
    </citation>
    <scope>NUCLEOTIDE SEQUENCE [LARGE SCALE GENOMIC DNA]</scope>
    <source>
        <strain evidence="8 9">LL02</strain>
    </source>
</reference>
<sequence length="517" mass="53743">MTAAPPSARIARSAYFALLVLVLTNLFNMLDRTIVSILAQSIKVDLNLSDGDLGFLLGTAFAVFYSVVGIAMGRISDFVSRKKMLAFGLALWSVMTALGGAATGFLSLSAARIGVGVGEAVANPCSHSLLADVFPPRNRALALGTYLTGTFLGSAIAMIVGGLFVQSWPSFCSAIPIAGACSLAGWKAALVAVGLPGLVLALMVLTLHEPARPNVARTGIVRIIVREIASALPPFTLIVIHQLAGWPGTVRNFLLMIAIACVSGVLTWLSGDAAQWIACGLGAYSIATWGQVQSYGDKPLYRLTYGDPTFLLSIVSTALVACIIAGISVWAAPLAMRTFAISPVKIGIGLGSVFVLGSLLGVVLGGWLTDKWKASDARAPLHMSAITLLGLVPSIAVIATTKSVEVFFGAYFFLSIFASLWSGGIAALVQDLVLPRMRGAAAACYSLVAIVVASGIGPYWTGKVSEMTGSLATGIVSILLLAPLTLLVLWLAAKRLPHESAAHRLALAVEAGEPIPG</sequence>
<feature type="transmembrane region" description="Helical" evidence="6">
    <location>
        <begin position="381"/>
        <end position="400"/>
    </location>
</feature>
<dbReference type="GO" id="GO:0016020">
    <property type="term" value="C:membrane"/>
    <property type="evidence" value="ECO:0007669"/>
    <property type="project" value="UniProtKB-SubCell"/>
</dbReference>
<evidence type="ECO:0000256" key="4">
    <source>
        <dbReference type="ARBA" id="ARBA00022989"/>
    </source>
</evidence>
<keyword evidence="5 6" id="KW-0472">Membrane</keyword>
<accession>A0A0J7XIS3</accession>
<dbReference type="Pfam" id="PF07690">
    <property type="entry name" value="MFS_1"/>
    <property type="match status" value="1"/>
</dbReference>
<feature type="transmembrane region" description="Helical" evidence="6">
    <location>
        <begin position="308"/>
        <end position="332"/>
    </location>
</feature>
<evidence type="ECO:0000313" key="9">
    <source>
        <dbReference type="Proteomes" id="UP000052268"/>
    </source>
</evidence>
<keyword evidence="3 6" id="KW-0812">Transmembrane</keyword>
<feature type="transmembrane region" description="Helical" evidence="6">
    <location>
        <begin position="143"/>
        <end position="165"/>
    </location>
</feature>
<dbReference type="InterPro" id="IPR020846">
    <property type="entry name" value="MFS_dom"/>
</dbReference>
<dbReference type="InterPro" id="IPR036259">
    <property type="entry name" value="MFS_trans_sf"/>
</dbReference>
<proteinExistence type="predicted"/>
<dbReference type="AlphaFoldDB" id="A0A0J7XIS3"/>
<evidence type="ECO:0000256" key="5">
    <source>
        <dbReference type="ARBA" id="ARBA00023136"/>
    </source>
</evidence>
<dbReference type="PANTHER" id="PTHR23505:SF79">
    <property type="entry name" value="PROTEIN SPINSTER"/>
    <property type="match status" value="1"/>
</dbReference>
<gene>
    <name evidence="8" type="ORF">V474_03210</name>
</gene>
<dbReference type="InterPro" id="IPR044770">
    <property type="entry name" value="MFS_spinster-like"/>
</dbReference>
<evidence type="ECO:0000256" key="6">
    <source>
        <dbReference type="SAM" id="Phobius"/>
    </source>
</evidence>
<evidence type="ECO:0000256" key="3">
    <source>
        <dbReference type="ARBA" id="ARBA00022692"/>
    </source>
</evidence>
<protein>
    <recommendedName>
        <fullName evidence="7">Major facilitator superfamily (MFS) profile domain-containing protein</fullName>
    </recommendedName>
</protein>
<feature type="transmembrane region" description="Helical" evidence="6">
    <location>
        <begin position="472"/>
        <end position="493"/>
    </location>
</feature>
<dbReference type="EMBL" id="JACU01000011">
    <property type="protein sequence ID" value="KMS51652.1"/>
    <property type="molecule type" value="Genomic_DNA"/>
</dbReference>
<feature type="transmembrane region" description="Helical" evidence="6">
    <location>
        <begin position="275"/>
        <end position="296"/>
    </location>
</feature>
<organism evidence="8 9">
    <name type="scientific">Novosphingobium barchaimii LL02</name>
    <dbReference type="NCBI Taxonomy" id="1114963"/>
    <lineage>
        <taxon>Bacteria</taxon>
        <taxon>Pseudomonadati</taxon>
        <taxon>Pseudomonadota</taxon>
        <taxon>Alphaproteobacteria</taxon>
        <taxon>Sphingomonadales</taxon>
        <taxon>Sphingomonadaceae</taxon>
        <taxon>Novosphingobium</taxon>
    </lineage>
</organism>
<feature type="transmembrane region" description="Helical" evidence="6">
    <location>
        <begin position="440"/>
        <end position="460"/>
    </location>
</feature>
<evidence type="ECO:0000259" key="7">
    <source>
        <dbReference type="PROSITE" id="PS50850"/>
    </source>
</evidence>
<evidence type="ECO:0000256" key="1">
    <source>
        <dbReference type="ARBA" id="ARBA00004141"/>
    </source>
</evidence>
<feature type="transmembrane region" description="Helical" evidence="6">
    <location>
        <begin position="186"/>
        <end position="207"/>
    </location>
</feature>
<dbReference type="GO" id="GO:0022857">
    <property type="term" value="F:transmembrane transporter activity"/>
    <property type="evidence" value="ECO:0007669"/>
    <property type="project" value="InterPro"/>
</dbReference>
<comment type="caution">
    <text evidence="8">The sequence shown here is derived from an EMBL/GenBank/DDBJ whole genome shotgun (WGS) entry which is preliminary data.</text>
</comment>
<dbReference type="PATRIC" id="fig|1114963.3.peg.4267"/>
<feature type="transmembrane region" description="Helical" evidence="6">
    <location>
        <begin position="406"/>
        <end position="428"/>
    </location>
</feature>
<dbReference type="Gene3D" id="1.20.1250.20">
    <property type="entry name" value="MFS general substrate transporter like domains"/>
    <property type="match status" value="2"/>
</dbReference>
<dbReference type="PROSITE" id="PS50850">
    <property type="entry name" value="MFS"/>
    <property type="match status" value="1"/>
</dbReference>
<dbReference type="SUPFAM" id="SSF103473">
    <property type="entry name" value="MFS general substrate transporter"/>
    <property type="match status" value="1"/>
</dbReference>
<feature type="transmembrane region" description="Helical" evidence="6">
    <location>
        <begin position="252"/>
        <end position="269"/>
    </location>
</feature>
<keyword evidence="4 6" id="KW-1133">Transmembrane helix</keyword>
<dbReference type="Proteomes" id="UP000052268">
    <property type="component" value="Unassembled WGS sequence"/>
</dbReference>
<dbReference type="PANTHER" id="PTHR23505">
    <property type="entry name" value="SPINSTER"/>
    <property type="match status" value="1"/>
</dbReference>
<keyword evidence="9" id="KW-1185">Reference proteome</keyword>
<evidence type="ECO:0000256" key="2">
    <source>
        <dbReference type="ARBA" id="ARBA00022448"/>
    </source>
</evidence>
<evidence type="ECO:0000313" key="8">
    <source>
        <dbReference type="EMBL" id="KMS51652.1"/>
    </source>
</evidence>
<keyword evidence="2" id="KW-0813">Transport</keyword>
<feature type="transmembrane region" description="Helical" evidence="6">
    <location>
        <begin position="344"/>
        <end position="369"/>
    </location>
</feature>
<feature type="transmembrane region" description="Helical" evidence="6">
    <location>
        <begin position="219"/>
        <end position="240"/>
    </location>
</feature>
<feature type="domain" description="Major facilitator superfamily (MFS) profile" evidence="7">
    <location>
        <begin position="17"/>
        <end position="500"/>
    </location>
</feature>
<dbReference type="RefSeq" id="WP_169795119.1">
    <property type="nucleotide sequence ID" value="NZ_KQ130457.1"/>
</dbReference>
<feature type="transmembrane region" description="Helical" evidence="6">
    <location>
        <begin position="55"/>
        <end position="73"/>
    </location>
</feature>
<feature type="transmembrane region" description="Helical" evidence="6">
    <location>
        <begin position="85"/>
        <end position="108"/>
    </location>
</feature>
<dbReference type="InterPro" id="IPR011701">
    <property type="entry name" value="MFS"/>
</dbReference>
<comment type="subcellular location">
    <subcellularLocation>
        <location evidence="1">Membrane</location>
        <topology evidence="1">Multi-pass membrane protein</topology>
    </subcellularLocation>
</comment>